<reference evidence="1 2" key="2">
    <citation type="journal article" date="2010" name="Stand. Genomic Sci.">
        <title>Complete genome sequence of Syntrophothermus lipocalidus type strain (TGB-C1).</title>
        <authorList>
            <person name="Djao O.D."/>
            <person name="Zhang X."/>
            <person name="Lucas S."/>
            <person name="Lapidus A."/>
            <person name="Del Rio T.G."/>
            <person name="Nolan M."/>
            <person name="Tice H."/>
            <person name="Cheng J.F."/>
            <person name="Han C."/>
            <person name="Tapia R."/>
            <person name="Goodwin L."/>
            <person name="Pitluck S."/>
            <person name="Liolios K."/>
            <person name="Ivanova N."/>
            <person name="Mavromatis K."/>
            <person name="Mikhailova N."/>
            <person name="Ovchinnikova G."/>
            <person name="Pati A."/>
            <person name="Brambilla E."/>
            <person name="Chen A."/>
            <person name="Palaniappan K."/>
            <person name="Land M."/>
            <person name="Hauser L."/>
            <person name="Chang Y.J."/>
            <person name="Jeffries C.D."/>
            <person name="Rohde M."/>
            <person name="Sikorski J."/>
            <person name="Spring S."/>
            <person name="Goker M."/>
            <person name="Detter J.C."/>
            <person name="Woyke T."/>
            <person name="Bristow J."/>
            <person name="Eisen J.A."/>
            <person name="Markowitz V."/>
            <person name="Hugenholtz P."/>
            <person name="Kyrpides N.C."/>
            <person name="Klenk H.P."/>
        </authorList>
    </citation>
    <scope>NUCLEOTIDE SEQUENCE [LARGE SCALE GENOMIC DNA]</scope>
    <source>
        <strain evidence="2">DSM 12680 / TGB-C1</strain>
    </source>
</reference>
<accession>D7CK91</accession>
<dbReference type="Proteomes" id="UP000000378">
    <property type="component" value="Chromosome"/>
</dbReference>
<organism evidence="1 2">
    <name type="scientific">Syntrophothermus lipocalidus (strain DSM 12680 / TGB-C1)</name>
    <dbReference type="NCBI Taxonomy" id="643648"/>
    <lineage>
        <taxon>Bacteria</taxon>
        <taxon>Bacillati</taxon>
        <taxon>Bacillota</taxon>
        <taxon>Clostridia</taxon>
        <taxon>Eubacteriales</taxon>
        <taxon>Syntrophomonadaceae</taxon>
        <taxon>Syntrophothermus</taxon>
    </lineage>
</organism>
<sequence>MHNSKKSHSNKPGTIVTGRIITSYCHKEIVDSIYANLGRPKKEPSFYSCLEEQGDIESAKECWEENVALAESYQGGQCLKNAMQDLQLLCLNHRSLVSHCPRHLIRLGELSNSYKHLATTI</sequence>
<protein>
    <submittedName>
        <fullName evidence="1">Uncharacterized protein</fullName>
    </submittedName>
</protein>
<name>D7CK91_SYNLT</name>
<keyword evidence="2" id="KW-1185">Reference proteome</keyword>
<dbReference type="AlphaFoldDB" id="D7CK91"/>
<gene>
    <name evidence="1" type="ordered locus">Slip_2337</name>
</gene>
<dbReference type="KEGG" id="slp:Slip_2337"/>
<dbReference type="EMBL" id="CP002048">
    <property type="protein sequence ID" value="ADI03075.1"/>
    <property type="molecule type" value="Genomic_DNA"/>
</dbReference>
<evidence type="ECO:0000313" key="1">
    <source>
        <dbReference type="EMBL" id="ADI03075.1"/>
    </source>
</evidence>
<reference evidence="2" key="1">
    <citation type="journal article" date="2010" name="Stand. Genomic Sci.">
        <title>Complete genome sequence of Syntrophothermus lipocalidus type strain (TGB-C1T).</title>
        <authorList>
            <consortium name="US DOE Joint Genome Institute (JGI-PGF)"/>
            <person name="Djao O."/>
            <person name="Zhang X."/>
            <person name="Lucas S."/>
            <person name="Lapidus A."/>
            <person name="Glavina Del Rio T."/>
            <person name="Nolan M."/>
            <person name="Tice H."/>
            <person name="Cheng J."/>
            <person name="Han C."/>
            <person name="Tapia R."/>
            <person name="Goodwin L."/>
            <person name="Pitluck S."/>
            <person name="Liolios K."/>
            <person name="Ivanova N."/>
            <person name="Mavromatis K."/>
            <person name="Mikhailova N."/>
            <person name="Ovchinnikova G."/>
            <person name="Pati A."/>
            <person name="Brambilla E."/>
            <person name="Chen A."/>
            <person name="Palaniappan K."/>
            <person name="Land M."/>
            <person name="Hauser L."/>
            <person name="Chang Y."/>
            <person name="Jeffries C."/>
            <person name="Rohde M."/>
            <person name="Sikorski J."/>
            <person name="Spring S."/>
            <person name="Goker M."/>
            <person name="Detter J."/>
            <person name="Woyke T."/>
            <person name="Bristow J."/>
            <person name="Eisen J."/>
            <person name="Markowitz V."/>
            <person name="Hugenholtz P."/>
            <person name="Kyrpides N."/>
            <person name="Klenk H."/>
        </authorList>
    </citation>
    <scope>NUCLEOTIDE SEQUENCE [LARGE SCALE GENOMIC DNA]</scope>
    <source>
        <strain evidence="2">DSM 12680 / TGB-C1</strain>
    </source>
</reference>
<proteinExistence type="predicted"/>
<evidence type="ECO:0000313" key="2">
    <source>
        <dbReference type="Proteomes" id="UP000000378"/>
    </source>
</evidence>
<dbReference type="HOGENOM" id="CLU_2036900_0_0_9"/>